<dbReference type="GO" id="GO:0031179">
    <property type="term" value="P:peptide modification"/>
    <property type="evidence" value="ECO:0007669"/>
    <property type="project" value="InterPro"/>
</dbReference>
<dbReference type="STRING" id="247633.GP2143_09310"/>
<sequence>MNDFLQHAHSIDTFLSRQRSHTEAGTAWKRTPTGKPSHSFYHGSAGVMVYYIELYLATDNTDYLSTAISAGDNLLAYVNQKASAEEFITIGFYSGWPGLVYTLTELFKVSHEPRFKNGAITALNRITAQASNIGAGIGWIEPIPFSDITGIIGTREVIDLSVGSAGVGIIYLYAYREGLLSDLELARKTADRLLEVAEPTEDGLRWLMMVDMAFPFTAPNFAHGGAGVGYFLADLYKETGDSRYLEAAISAADYVKSRSVVQQQGHLVCHNEEQQPPTLFYLGVCHGPAGTGRFMYLLYNITGDDDYFDWITANFLGLLSTGAPEQRCKGLWNNHGQCCGDAGIGDYALFLYHETSNQHYLDYALRTARELINTADSDQGLSWNMAEHRGRPEFVERQTGYMQGAAGIGSFMLHLATVLEHKPVKLLLPETPFSYTANGV</sequence>
<dbReference type="CDD" id="cd04434">
    <property type="entry name" value="LanC_like"/>
    <property type="match status" value="1"/>
</dbReference>
<dbReference type="EMBL" id="AAVT01000008">
    <property type="protein sequence ID" value="EAW30392.1"/>
    <property type="molecule type" value="Genomic_DNA"/>
</dbReference>
<dbReference type="InterPro" id="IPR007822">
    <property type="entry name" value="LANC-like"/>
</dbReference>
<dbReference type="SUPFAM" id="SSF158745">
    <property type="entry name" value="LanC-like"/>
    <property type="match status" value="1"/>
</dbReference>
<dbReference type="PRINTS" id="PR01950">
    <property type="entry name" value="LANCSUPER"/>
</dbReference>
<dbReference type="PANTHER" id="PTHR12736:SF7">
    <property type="entry name" value="LANC-LIKE PROTEIN 3"/>
    <property type="match status" value="1"/>
</dbReference>
<dbReference type="SMART" id="SM01260">
    <property type="entry name" value="LANC_like"/>
    <property type="match status" value="1"/>
</dbReference>
<name>A0YFH8_9GAMM</name>
<protein>
    <recommendedName>
        <fullName evidence="3">Lanthionine synthetase C-like protein</fullName>
    </recommendedName>
</protein>
<gene>
    <name evidence="1" type="ORF">GP2143_09310</name>
</gene>
<dbReference type="GO" id="GO:0005886">
    <property type="term" value="C:plasma membrane"/>
    <property type="evidence" value="ECO:0007669"/>
    <property type="project" value="TreeGrafter"/>
</dbReference>
<dbReference type="Gene3D" id="1.50.10.20">
    <property type="match status" value="1"/>
</dbReference>
<comment type="caution">
    <text evidence="1">The sequence shown here is derived from an EMBL/GenBank/DDBJ whole genome shotgun (WGS) entry which is preliminary data.</text>
</comment>
<dbReference type="OrthoDB" id="1492512at2"/>
<dbReference type="AlphaFoldDB" id="A0YFH8"/>
<evidence type="ECO:0000313" key="1">
    <source>
        <dbReference type="EMBL" id="EAW30392.1"/>
    </source>
</evidence>
<proteinExistence type="predicted"/>
<evidence type="ECO:0000313" key="2">
    <source>
        <dbReference type="Proteomes" id="UP000004931"/>
    </source>
</evidence>
<evidence type="ECO:0008006" key="3">
    <source>
        <dbReference type="Google" id="ProtNLM"/>
    </source>
</evidence>
<dbReference type="Proteomes" id="UP000004931">
    <property type="component" value="Unassembled WGS sequence"/>
</dbReference>
<accession>A0YFH8</accession>
<keyword evidence="2" id="KW-1185">Reference proteome</keyword>
<reference evidence="1 2" key="1">
    <citation type="journal article" date="2010" name="J. Bacteriol.">
        <title>Genome sequence of the oligotrophic marine Gammaproteobacterium HTCC2143, isolated from the Oregon Coast.</title>
        <authorList>
            <person name="Oh H.M."/>
            <person name="Kang I."/>
            <person name="Ferriera S."/>
            <person name="Giovannoni S.J."/>
            <person name="Cho J.C."/>
        </authorList>
    </citation>
    <scope>NUCLEOTIDE SEQUENCE [LARGE SCALE GENOMIC DNA]</scope>
    <source>
        <strain evidence="1 2">HTCC2143</strain>
    </source>
</reference>
<organism evidence="1 2">
    <name type="scientific">marine gamma proteobacterium HTCC2143</name>
    <dbReference type="NCBI Taxonomy" id="247633"/>
    <lineage>
        <taxon>Bacteria</taxon>
        <taxon>Pseudomonadati</taxon>
        <taxon>Pseudomonadota</taxon>
        <taxon>Gammaproteobacteria</taxon>
        <taxon>Cellvibrionales</taxon>
        <taxon>Spongiibacteraceae</taxon>
        <taxon>BD1-7 clade</taxon>
    </lineage>
</organism>
<dbReference type="Pfam" id="PF05147">
    <property type="entry name" value="LANC_like"/>
    <property type="match status" value="1"/>
</dbReference>
<dbReference type="PANTHER" id="PTHR12736">
    <property type="entry name" value="LANC-LIKE PROTEIN"/>
    <property type="match status" value="1"/>
</dbReference>
<dbReference type="eggNOG" id="COG4403">
    <property type="taxonomic scope" value="Bacteria"/>
</dbReference>